<keyword evidence="1" id="KW-0175">Coiled coil</keyword>
<gene>
    <name evidence="2" type="ORF">HY30_09440</name>
</gene>
<dbReference type="RefSeq" id="WP_034743577.1">
    <property type="nucleotide sequence ID" value="NZ_AWFG01000074.1"/>
</dbReference>
<dbReference type="Proteomes" id="UP000027190">
    <property type="component" value="Unassembled WGS sequence"/>
</dbReference>
<feature type="coiled-coil region" evidence="1">
    <location>
        <begin position="219"/>
        <end position="246"/>
    </location>
</feature>
<evidence type="ECO:0000256" key="1">
    <source>
        <dbReference type="SAM" id="Coils"/>
    </source>
</evidence>
<accession>A0A062UD16</accession>
<name>A0A062UD16_9PROT</name>
<sequence>MASEPIVLSDPRMLAEFMRQSEFKAFFEKRFAVPPDYAALLFKNGQLIDAFKGGHFSVGGVVDKLKGLVGGSTHIGMMIADLKPFSVQTALKAMSKDKVEIAGVATLELQVDPDKPSNILGMMHGVTRSGSDPETPGRKALSKADVLDRIRPHLTDRVFEAAIGRIDAAQIRGETGLQDKIQADIMLEVERIVGDLGLIVRAVSLEWAVNTEEVAAMERAEADRRQDALDHQLEIIKREIERENDATEITLKSQVDIAKLQNASEDELKHMALNSEIEFLDAREGAKRRQELEALGHEINTLEIERKARFDDSLATARNDVDLLEIRKRQAGVESDIALIQQSRADQMRKSGAFTELEITSAVQKQQADHIARLQQIEIQANEAEANLAIRLSGATTQNEISVLDAKARAKANEINAFKSMSPEQILAINAGLSTDVAAVLAEQARAKGQSSGETMQAMRDMVEAATAAQIRSEEQAREMFRMGMDGAVGVAHGAGGKEGGSPASSGSSSAAATTIECAKCSAVNLAKANFCKQCGHKLRT</sequence>
<reference evidence="2 3" key="1">
    <citation type="journal article" date="2014" name="Antonie Van Leeuwenhoek">
        <title>Hyphomonas beringensis sp. nov. and Hyphomonas chukchiensis sp. nov., isolated from surface seawater of the Bering Sea and Chukchi Sea.</title>
        <authorList>
            <person name="Li C."/>
            <person name="Lai Q."/>
            <person name="Li G."/>
            <person name="Dong C."/>
            <person name="Wang J."/>
            <person name="Liao Y."/>
            <person name="Shao Z."/>
        </authorList>
    </citation>
    <scope>NUCLEOTIDE SEQUENCE [LARGE SCALE GENOMIC DNA]</scope>
    <source>
        <strain evidence="2 3">BH-BN04-4</strain>
    </source>
</reference>
<organism evidence="2 3">
    <name type="scientific">Hyphomonas chukchiensis</name>
    <dbReference type="NCBI Taxonomy" id="1280947"/>
    <lineage>
        <taxon>Bacteria</taxon>
        <taxon>Pseudomonadati</taxon>
        <taxon>Pseudomonadota</taxon>
        <taxon>Alphaproteobacteria</taxon>
        <taxon>Hyphomonadales</taxon>
        <taxon>Hyphomonadaceae</taxon>
        <taxon>Hyphomonas</taxon>
    </lineage>
</organism>
<evidence type="ECO:0000313" key="2">
    <source>
        <dbReference type="EMBL" id="KCZ54499.1"/>
    </source>
</evidence>
<comment type="caution">
    <text evidence="2">The sequence shown here is derived from an EMBL/GenBank/DDBJ whole genome shotgun (WGS) entry which is preliminary data.</text>
</comment>
<dbReference type="PATRIC" id="fig|1280947.3.peg.3339"/>
<evidence type="ECO:0000313" key="3">
    <source>
        <dbReference type="Proteomes" id="UP000027190"/>
    </source>
</evidence>
<proteinExistence type="predicted"/>
<evidence type="ECO:0008006" key="4">
    <source>
        <dbReference type="Google" id="ProtNLM"/>
    </source>
</evidence>
<dbReference type="OrthoDB" id="7614792at2"/>
<protein>
    <recommendedName>
        <fullName evidence="4">Band 7 domain-containing protein</fullName>
    </recommendedName>
</protein>
<dbReference type="STRING" id="1280947.HY30_09440"/>
<keyword evidence="3" id="KW-1185">Reference proteome</keyword>
<dbReference type="EMBL" id="AWFG01000074">
    <property type="protein sequence ID" value="KCZ54499.1"/>
    <property type="molecule type" value="Genomic_DNA"/>
</dbReference>
<dbReference type="AlphaFoldDB" id="A0A062UD16"/>